<evidence type="ECO:0000256" key="3">
    <source>
        <dbReference type="SAM" id="MobiDB-lite"/>
    </source>
</evidence>
<dbReference type="HOGENOM" id="CLU_012880_0_0_1"/>
<dbReference type="SUPFAM" id="SSF50044">
    <property type="entry name" value="SH3-domain"/>
    <property type="match status" value="1"/>
</dbReference>
<dbReference type="Gene3D" id="2.30.30.40">
    <property type="entry name" value="SH3 Domains"/>
    <property type="match status" value="1"/>
</dbReference>
<sequence>MSGAAPTHGGDAPPPYSETDIYSNSGAAAPASAASASASADDVASRVSSSNEDIIYTPPETPRSTTIGAAALTGVPQPGAALYFDSRPPPPPDVIPQSTLVHALRLETLSLPDDFPFPSDWEKREINAQDWATFINFLLPDHTTRRNDVVLERKLRAETESEAGDSVSSARTQAELQRHVMRTAGPEALQDEAQRRANALATVCEWNEGFFGPRGVTITITSCGHDGIEYDEAPRDAQDRSIPAGNTWLPNPSSFRMDADGITYGKRFVLDANGIRLGSLIMDTSGIRMASHENDAPGNPHDAGAGPSTRSMPGFPGPEPQRGRSAVNTSIKGKGKDTTRDRSTSSVSSVSSASSSSSVTSLASLPDYDDVREQQLPGYLAILRDWTSTPGHVRTNTDVQWLKNELRSRTTRAAAADPFVNSKELKTQIRALLKQWKHIQREQHKTLRDTRSARKKQRRQEKRERKQWKRDMKRSHKDVRRAAKDGRWHGAQMPPAPPMPPMPPHGPSLPFMPRGTSMPCMPAAPAMPPSMRSPPSVRCHDHRPHRESQSRHDLGHCGSRGRWPHHGHGGFGAFGRDGGISGAWPPRGPLTHKSWSGRHHGPPAGFWPESDQHAEEAPPPAPNPATAAKYTAAQGIRDAIRTQQDRADTMEDGPGKDAVYSAMASMTQSLEALQMEADSEYARHVAGAHIAPERSAITTAVYLTSQKDCLSFKSGAKITGVTFSSDEWWHGTYKGKNGYFPANYAKLVPL</sequence>
<dbReference type="PROSITE" id="PS50002">
    <property type="entry name" value="SH3"/>
    <property type="match status" value="1"/>
</dbReference>
<feature type="compositionally biased region" description="Low complexity" evidence="3">
    <location>
        <begin position="344"/>
        <end position="362"/>
    </location>
</feature>
<dbReference type="InterPro" id="IPR036028">
    <property type="entry name" value="SH3-like_dom_sf"/>
</dbReference>
<feature type="compositionally biased region" description="Basic and acidic residues" evidence="3">
    <location>
        <begin position="443"/>
        <end position="452"/>
    </location>
</feature>
<proteinExistence type="predicted"/>
<evidence type="ECO:0000259" key="4">
    <source>
        <dbReference type="PROSITE" id="PS50002"/>
    </source>
</evidence>
<accession>G3JFN4</accession>
<evidence type="ECO:0000256" key="1">
    <source>
        <dbReference type="ARBA" id="ARBA00022443"/>
    </source>
</evidence>
<evidence type="ECO:0000313" key="5">
    <source>
        <dbReference type="EMBL" id="EGX92267.1"/>
    </source>
</evidence>
<protein>
    <submittedName>
        <fullName evidence="5">RING finger domain-containing protein</fullName>
    </submittedName>
</protein>
<dbReference type="KEGG" id="cmt:CCM_03637"/>
<name>G3JFN4_CORMM</name>
<feature type="region of interest" description="Disordered" evidence="3">
    <location>
        <begin position="443"/>
        <end position="511"/>
    </location>
</feature>
<feature type="compositionally biased region" description="Pro residues" evidence="3">
    <location>
        <begin position="494"/>
        <end position="507"/>
    </location>
</feature>
<feature type="compositionally biased region" description="Basic and acidic residues" evidence="3">
    <location>
        <begin position="334"/>
        <end position="343"/>
    </location>
</feature>
<dbReference type="InParanoid" id="G3JFN4"/>
<feature type="compositionally biased region" description="Basic and acidic residues" evidence="3">
    <location>
        <begin position="544"/>
        <end position="555"/>
    </location>
</feature>
<feature type="region of interest" description="Disordered" evidence="3">
    <location>
        <begin position="1"/>
        <end position="65"/>
    </location>
</feature>
<feature type="compositionally biased region" description="Basic residues" evidence="3">
    <location>
        <begin position="453"/>
        <end position="479"/>
    </location>
</feature>
<evidence type="ECO:0000256" key="2">
    <source>
        <dbReference type="PROSITE-ProRule" id="PRU00192"/>
    </source>
</evidence>
<reference evidence="5 6" key="1">
    <citation type="journal article" date="2011" name="Genome Biol.">
        <title>Genome sequence of the insect pathogenic fungus Cordyceps militaris, a valued traditional Chinese medicine.</title>
        <authorList>
            <person name="Zheng P."/>
            <person name="Xia Y."/>
            <person name="Xiao G."/>
            <person name="Xiong C."/>
            <person name="Hu X."/>
            <person name="Zhang S."/>
            <person name="Zheng H."/>
            <person name="Huang Y."/>
            <person name="Zhou Y."/>
            <person name="Wang S."/>
            <person name="Zhao G.P."/>
            <person name="Liu X."/>
            <person name="St Leger R.J."/>
            <person name="Wang C."/>
        </authorList>
    </citation>
    <scope>NUCLEOTIDE SEQUENCE [LARGE SCALE GENOMIC DNA]</scope>
    <source>
        <strain evidence="5 6">CM01</strain>
    </source>
</reference>
<dbReference type="GeneID" id="18165663"/>
<feature type="domain" description="SH3" evidence="4">
    <location>
        <begin position="691"/>
        <end position="750"/>
    </location>
</feature>
<dbReference type="Proteomes" id="UP000001610">
    <property type="component" value="Unassembled WGS sequence"/>
</dbReference>
<feature type="region of interest" description="Disordered" evidence="3">
    <location>
        <begin position="526"/>
        <end position="559"/>
    </location>
</feature>
<dbReference type="STRING" id="983644.G3JFN4"/>
<organism evidence="5 6">
    <name type="scientific">Cordyceps militaris (strain CM01)</name>
    <name type="common">Caterpillar fungus</name>
    <dbReference type="NCBI Taxonomy" id="983644"/>
    <lineage>
        <taxon>Eukaryota</taxon>
        <taxon>Fungi</taxon>
        <taxon>Dikarya</taxon>
        <taxon>Ascomycota</taxon>
        <taxon>Pezizomycotina</taxon>
        <taxon>Sordariomycetes</taxon>
        <taxon>Hypocreomycetidae</taxon>
        <taxon>Hypocreales</taxon>
        <taxon>Cordycipitaceae</taxon>
        <taxon>Cordyceps</taxon>
    </lineage>
</organism>
<feature type="region of interest" description="Disordered" evidence="3">
    <location>
        <begin position="290"/>
        <end position="362"/>
    </location>
</feature>
<dbReference type="AlphaFoldDB" id="G3JFN4"/>
<dbReference type="SMART" id="SM00326">
    <property type="entry name" value="SH3"/>
    <property type="match status" value="1"/>
</dbReference>
<dbReference type="VEuPathDB" id="FungiDB:CCM_03637"/>
<dbReference type="Pfam" id="PF00018">
    <property type="entry name" value="SH3_1"/>
    <property type="match status" value="1"/>
</dbReference>
<feature type="region of interest" description="Disordered" evidence="3">
    <location>
        <begin position="585"/>
        <end position="630"/>
    </location>
</feature>
<dbReference type="RefSeq" id="XP_006668851.1">
    <property type="nucleotide sequence ID" value="XM_006668788.1"/>
</dbReference>
<feature type="compositionally biased region" description="Low complexity" evidence="3">
    <location>
        <begin position="23"/>
        <end position="51"/>
    </location>
</feature>
<dbReference type="OrthoDB" id="5408998at2759"/>
<keyword evidence="6" id="KW-1185">Reference proteome</keyword>
<keyword evidence="1 2" id="KW-0728">SH3 domain</keyword>
<dbReference type="EMBL" id="JH126401">
    <property type="protein sequence ID" value="EGX92267.1"/>
    <property type="molecule type" value="Genomic_DNA"/>
</dbReference>
<dbReference type="eggNOG" id="ENOG502QPMX">
    <property type="taxonomic scope" value="Eukaryota"/>
</dbReference>
<dbReference type="InterPro" id="IPR001452">
    <property type="entry name" value="SH3_domain"/>
</dbReference>
<evidence type="ECO:0000313" key="6">
    <source>
        <dbReference type="Proteomes" id="UP000001610"/>
    </source>
</evidence>
<dbReference type="OMA" id="PYPENWA"/>
<gene>
    <name evidence="5" type="ORF">CCM_03637</name>
</gene>